<sequence>MSQSGSSDDAPEMESSLEELSSFKEDSKLDRQSNIEVNFDLLDQVSSQLYRNPRRAVEELVCNSYDAGARECYVVTPEQGDQEGVIYVLDNGNSMDEEELDRMWDIADSPKKELDENPDEDRVDNGRQQIGKFGIGKLAAFAVGNKLTHIASKDDRTRAVTVAKEDIEGRNLNSPPKCEIFGMDEEEAKDHLEHHFEQSGLVIPWEQEGDNWEEWTLAVVDDIKPQIVEEGLKSQYLRRMIRTAIPLNTDFEVYLNDQKIEQRSLDYEVLSSLKIGQDDDFKAHLESDLREARAEIGDYESEEDVPDSEFRCENTKIDGYETDQDDRVGLEIPDLGPISGEARIYSESLTSPKREKRDVQDHGYRIRVRGKLVNRGEPLFDTPQKSYKYWSSFIAEIEIPELDDAILLQRDSIDESQIEARIVREVLDSIFNYLRSDARRKLESEEVDPGTFFQRLSTLSPHKTPEALQGLVDEEGVDFPAEGWEDVDVEFKQFDKDRLARYDGESHAIQINKAHSFLTALDEKSFPETSREVVGEALAGQLLSIGYLRHNGVSSHLIDGSAEIVENATRSAAKLLQTPSQYHTEKLETTVTDGSDPFERAVVDSFINLGLDVTHYGASDNPDAVIDISRPGENFRIAVEAKGGDKQSTDHKEASIGTMKEHADEHNCQISVVISSKEIFQLRGQAEDEDSSLLNQVNQHEDISIMTIETISAMLSNHQKNPYDYTQLKNIFEMRSPEEENPQICIKKEVDEEEYEELFTERAEDGRPVLSIEDLPELADAWWEQMPRSEKMVRTILEAAKEQQGKHNGRDTKARVGQIYSREAVVEEDIRDQDIEAVLSSAALTGLAWIDEEGKYYAIHQSVDEIMDKMTGTVA</sequence>
<proteinExistence type="predicted"/>
<dbReference type="InterPro" id="IPR036890">
    <property type="entry name" value="HATPase_C_sf"/>
</dbReference>
<reference evidence="2" key="2">
    <citation type="submission" date="2020-09" db="EMBL/GenBank/DDBJ databases">
        <authorList>
            <person name="Sun Q."/>
            <person name="Ohkuma M."/>
        </authorList>
    </citation>
    <scope>NUCLEOTIDE SEQUENCE</scope>
    <source>
        <strain evidence="2">JCM 17820</strain>
    </source>
</reference>
<protein>
    <recommendedName>
        <fullName evidence="4">Histidine kinase-, DNA gyrase B-, and HSP90-like ATPase</fullName>
    </recommendedName>
</protein>
<organism evidence="2 3">
    <name type="scientific">Haloarcula pellucida</name>
    <dbReference type="NCBI Taxonomy" id="1427151"/>
    <lineage>
        <taxon>Archaea</taxon>
        <taxon>Methanobacteriati</taxon>
        <taxon>Methanobacteriota</taxon>
        <taxon>Stenosarchaea group</taxon>
        <taxon>Halobacteria</taxon>
        <taxon>Halobacteriales</taxon>
        <taxon>Haloarculaceae</taxon>
        <taxon>Haloarcula</taxon>
    </lineage>
</organism>
<accession>A0A830GNA1</accession>
<dbReference type="Pfam" id="PF13589">
    <property type="entry name" value="HATPase_c_3"/>
    <property type="match status" value="1"/>
</dbReference>
<feature type="region of interest" description="Disordered" evidence="1">
    <location>
        <begin position="1"/>
        <end position="28"/>
    </location>
</feature>
<keyword evidence="3" id="KW-1185">Reference proteome</keyword>
<dbReference type="Proteomes" id="UP000605784">
    <property type="component" value="Unassembled WGS sequence"/>
</dbReference>
<dbReference type="EMBL" id="BMOU01000002">
    <property type="protein sequence ID" value="GGN92835.1"/>
    <property type="molecule type" value="Genomic_DNA"/>
</dbReference>
<gene>
    <name evidence="2" type="ORF">GCM10009030_17480</name>
</gene>
<dbReference type="RefSeq" id="WP_188996512.1">
    <property type="nucleotide sequence ID" value="NZ_BMOU01000002.1"/>
</dbReference>
<evidence type="ECO:0000313" key="2">
    <source>
        <dbReference type="EMBL" id="GGN92835.1"/>
    </source>
</evidence>
<evidence type="ECO:0000313" key="3">
    <source>
        <dbReference type="Proteomes" id="UP000605784"/>
    </source>
</evidence>
<dbReference type="SUPFAM" id="SSF55874">
    <property type="entry name" value="ATPase domain of HSP90 chaperone/DNA topoisomerase II/histidine kinase"/>
    <property type="match status" value="1"/>
</dbReference>
<dbReference type="Gene3D" id="3.30.565.10">
    <property type="entry name" value="Histidine kinase-like ATPase, C-terminal domain"/>
    <property type="match status" value="1"/>
</dbReference>
<dbReference type="AlphaFoldDB" id="A0A830GNA1"/>
<reference evidence="2" key="1">
    <citation type="journal article" date="2014" name="Int. J. Syst. Evol. Microbiol.">
        <title>Complete genome sequence of Corynebacterium casei LMG S-19264T (=DSM 44701T), isolated from a smear-ripened cheese.</title>
        <authorList>
            <consortium name="US DOE Joint Genome Institute (JGI-PGF)"/>
            <person name="Walter F."/>
            <person name="Albersmeier A."/>
            <person name="Kalinowski J."/>
            <person name="Ruckert C."/>
        </authorList>
    </citation>
    <scope>NUCLEOTIDE SEQUENCE</scope>
    <source>
        <strain evidence="2">JCM 17820</strain>
    </source>
</reference>
<comment type="caution">
    <text evidence="2">The sequence shown here is derived from an EMBL/GenBank/DDBJ whole genome shotgun (WGS) entry which is preliminary data.</text>
</comment>
<name>A0A830GNA1_9EURY</name>
<evidence type="ECO:0000256" key="1">
    <source>
        <dbReference type="SAM" id="MobiDB-lite"/>
    </source>
</evidence>
<evidence type="ECO:0008006" key="4">
    <source>
        <dbReference type="Google" id="ProtNLM"/>
    </source>
</evidence>